<evidence type="ECO:0000313" key="1">
    <source>
        <dbReference type="EMBL" id="VDK53390.1"/>
    </source>
</evidence>
<gene>
    <name evidence="1" type="ORF">DILT_LOCUS1965</name>
</gene>
<name>A0A3P6RF62_DIBLA</name>
<keyword evidence="2" id="KW-1185">Reference proteome</keyword>
<dbReference type="Gene3D" id="1.10.340.70">
    <property type="match status" value="1"/>
</dbReference>
<feature type="non-terminal residue" evidence="1">
    <location>
        <position position="200"/>
    </location>
</feature>
<organism evidence="1 2">
    <name type="scientific">Dibothriocephalus latus</name>
    <name type="common">Fish tapeworm</name>
    <name type="synonym">Diphyllobothrium latum</name>
    <dbReference type="NCBI Taxonomy" id="60516"/>
    <lineage>
        <taxon>Eukaryota</taxon>
        <taxon>Metazoa</taxon>
        <taxon>Spiralia</taxon>
        <taxon>Lophotrochozoa</taxon>
        <taxon>Platyhelminthes</taxon>
        <taxon>Cestoda</taxon>
        <taxon>Eucestoda</taxon>
        <taxon>Diphyllobothriidea</taxon>
        <taxon>Diphyllobothriidae</taxon>
        <taxon>Dibothriocephalus</taxon>
    </lineage>
</organism>
<dbReference type="AlphaFoldDB" id="A0A3P6RF62"/>
<dbReference type="Proteomes" id="UP000281553">
    <property type="component" value="Unassembled WGS sequence"/>
</dbReference>
<accession>A0A3P6RF62</accession>
<dbReference type="EMBL" id="UYRU01018103">
    <property type="protein sequence ID" value="VDK53390.1"/>
    <property type="molecule type" value="Genomic_DNA"/>
</dbReference>
<dbReference type="InterPro" id="IPR050951">
    <property type="entry name" value="Retrovirus_Pol_polyprotein"/>
</dbReference>
<dbReference type="OrthoDB" id="8035539at2759"/>
<dbReference type="PANTHER" id="PTHR37984">
    <property type="entry name" value="PROTEIN CBG26694"/>
    <property type="match status" value="1"/>
</dbReference>
<protein>
    <submittedName>
        <fullName evidence="1">Uncharacterized protein</fullName>
    </submittedName>
</protein>
<reference evidence="1 2" key="1">
    <citation type="submission" date="2018-11" db="EMBL/GenBank/DDBJ databases">
        <authorList>
            <consortium name="Pathogen Informatics"/>
        </authorList>
    </citation>
    <scope>NUCLEOTIDE SEQUENCE [LARGE SCALE GENOMIC DNA]</scope>
</reference>
<evidence type="ECO:0000313" key="2">
    <source>
        <dbReference type="Proteomes" id="UP000281553"/>
    </source>
</evidence>
<sequence length="200" mass="23040">MPDNHVAGLRFRHPFQPTKSIGQEDALSCFIYFRHTDPGDIVILSHSFEAEDYHLFMDSVRALSVMFEEVRNATQQDPLLRQVISSCTIGEMIVVTQKLQARVLRQFHNENSRVNRIKALADIYVYWPYMNQQLDQPACSCIKCALASMSSVKTTIKAWPVLEATWSTVYIDYAVPFNSQNFRIAVKAYSKWPEVILMEL</sequence>
<dbReference type="PANTHER" id="PTHR37984:SF5">
    <property type="entry name" value="PROTEIN NYNRIN-LIKE"/>
    <property type="match status" value="1"/>
</dbReference>
<proteinExistence type="predicted"/>